<dbReference type="PANTHER" id="PTHR23035">
    <property type="entry name" value="CILIA- AND FLAGELLA-ASSOCIATED PROTEIN 97-RELATED"/>
    <property type="match status" value="1"/>
</dbReference>
<dbReference type="Proteomes" id="UP000663882">
    <property type="component" value="Unassembled WGS sequence"/>
</dbReference>
<evidence type="ECO:0000256" key="1">
    <source>
        <dbReference type="SAM" id="MobiDB-lite"/>
    </source>
</evidence>
<feature type="compositionally biased region" description="Polar residues" evidence="1">
    <location>
        <begin position="1"/>
        <end position="11"/>
    </location>
</feature>
<dbReference type="OrthoDB" id="10038886at2759"/>
<organism evidence="2 3">
    <name type="scientific">Rotaria sordida</name>
    <dbReference type="NCBI Taxonomy" id="392033"/>
    <lineage>
        <taxon>Eukaryota</taxon>
        <taxon>Metazoa</taxon>
        <taxon>Spiralia</taxon>
        <taxon>Gnathifera</taxon>
        <taxon>Rotifera</taxon>
        <taxon>Eurotatoria</taxon>
        <taxon>Bdelloidea</taxon>
        <taxon>Philodinida</taxon>
        <taxon>Philodinidae</taxon>
        <taxon>Rotaria</taxon>
    </lineage>
</organism>
<accession>A0A814LUQ8</accession>
<dbReference type="InterPro" id="IPR038791">
    <property type="entry name" value="Cfap97/Hemingway"/>
</dbReference>
<proteinExistence type="predicted"/>
<evidence type="ECO:0000313" key="2">
    <source>
        <dbReference type="EMBL" id="CAF1068925.1"/>
    </source>
</evidence>
<feature type="region of interest" description="Disordered" evidence="1">
    <location>
        <begin position="1"/>
        <end position="28"/>
    </location>
</feature>
<dbReference type="PANTHER" id="PTHR23035:SF1">
    <property type="entry name" value="CILIA- AND FLAGELLA-ASSOCIATED PROTEIN 97"/>
    <property type="match status" value="1"/>
</dbReference>
<feature type="region of interest" description="Disordered" evidence="1">
    <location>
        <begin position="194"/>
        <end position="264"/>
    </location>
</feature>
<name>A0A814LUQ8_9BILA</name>
<dbReference type="AlphaFoldDB" id="A0A814LUQ8"/>
<feature type="compositionally biased region" description="Low complexity" evidence="1">
    <location>
        <begin position="221"/>
        <end position="250"/>
    </location>
</feature>
<protein>
    <submittedName>
        <fullName evidence="2">Uncharacterized protein</fullName>
    </submittedName>
</protein>
<feature type="compositionally biased region" description="Polar residues" evidence="1">
    <location>
        <begin position="198"/>
        <end position="211"/>
    </location>
</feature>
<gene>
    <name evidence="2" type="ORF">RFH988_LOCUS17666</name>
</gene>
<sequence length="264" mass="30853">MNEKLTQSTDSFYDDDDDNNNNTISPPSLISNIHIVTSKPPIYRQQTQNSNSSNISDHDITDVSSINEHQQQHPFHLESMKNVLFGLSTPTTGLPSPVYSDQQRSIKKDMQILNNNYYQKPYIHNYTKDHRFRLTSSAINRQQQQQRIERENLKILERLQNIRPTRSLKRDELLSNYDRLMSLNIYPIESHFRLPKRPSSTTNLSSTFSISERSHRSQSRPSSATNSLNNNNNNNSIRSRPISASHRSSSVQRRIWNDRWQQQE</sequence>
<dbReference type="GO" id="GO:0007283">
    <property type="term" value="P:spermatogenesis"/>
    <property type="evidence" value="ECO:0007669"/>
    <property type="project" value="TreeGrafter"/>
</dbReference>
<evidence type="ECO:0000313" key="3">
    <source>
        <dbReference type="Proteomes" id="UP000663882"/>
    </source>
</evidence>
<comment type="caution">
    <text evidence="2">The sequence shown here is derived from an EMBL/GenBank/DDBJ whole genome shotgun (WGS) entry which is preliminary data.</text>
</comment>
<dbReference type="EMBL" id="CAJNOO010000954">
    <property type="protein sequence ID" value="CAF1068925.1"/>
    <property type="molecule type" value="Genomic_DNA"/>
</dbReference>
<reference evidence="2" key="1">
    <citation type="submission" date="2021-02" db="EMBL/GenBank/DDBJ databases">
        <authorList>
            <person name="Nowell W R."/>
        </authorList>
    </citation>
    <scope>NUCLEOTIDE SEQUENCE</scope>
</reference>